<gene>
    <name evidence="1" type="ORF">PsYK624_170410</name>
</gene>
<dbReference type="EMBL" id="BPQB01000194">
    <property type="protein sequence ID" value="GJF00741.1"/>
    <property type="molecule type" value="Genomic_DNA"/>
</dbReference>
<keyword evidence="2" id="KW-1185">Reference proteome</keyword>
<sequence>MIDPIGLEVDFVVGSAPRKDTRFLRQIIIADYGSLVRREEPDWALIESILARHCPQTSLDIVYSGDTSPETFERLSHRISAEMQSQRVSMHHRMEDKGPIIDFIDRLKGIRRRDAS</sequence>
<evidence type="ECO:0000313" key="2">
    <source>
        <dbReference type="Proteomes" id="UP000703269"/>
    </source>
</evidence>
<accession>A0A9P3GYN5</accession>
<evidence type="ECO:0000313" key="1">
    <source>
        <dbReference type="EMBL" id="GJF00741.1"/>
    </source>
</evidence>
<dbReference type="Proteomes" id="UP000703269">
    <property type="component" value="Unassembled WGS sequence"/>
</dbReference>
<proteinExistence type="predicted"/>
<protein>
    <submittedName>
        <fullName evidence="1">Uncharacterized protein</fullName>
    </submittedName>
</protein>
<name>A0A9P3GYN5_9APHY</name>
<comment type="caution">
    <text evidence="1">The sequence shown here is derived from an EMBL/GenBank/DDBJ whole genome shotgun (WGS) entry which is preliminary data.</text>
</comment>
<organism evidence="1 2">
    <name type="scientific">Phanerochaete sordida</name>
    <dbReference type="NCBI Taxonomy" id="48140"/>
    <lineage>
        <taxon>Eukaryota</taxon>
        <taxon>Fungi</taxon>
        <taxon>Dikarya</taxon>
        <taxon>Basidiomycota</taxon>
        <taxon>Agaricomycotina</taxon>
        <taxon>Agaricomycetes</taxon>
        <taxon>Polyporales</taxon>
        <taxon>Phanerochaetaceae</taxon>
        <taxon>Phanerochaete</taxon>
    </lineage>
</organism>
<dbReference type="AlphaFoldDB" id="A0A9P3GYN5"/>
<reference evidence="1 2" key="1">
    <citation type="submission" date="2021-08" db="EMBL/GenBank/DDBJ databases">
        <title>Draft Genome Sequence of Phanerochaete sordida strain YK-624.</title>
        <authorList>
            <person name="Mori T."/>
            <person name="Dohra H."/>
            <person name="Suzuki T."/>
            <person name="Kawagishi H."/>
            <person name="Hirai H."/>
        </authorList>
    </citation>
    <scope>NUCLEOTIDE SEQUENCE [LARGE SCALE GENOMIC DNA]</scope>
    <source>
        <strain evidence="1 2">YK-624</strain>
    </source>
</reference>